<dbReference type="EMBL" id="SBHS01000001">
    <property type="protein sequence ID" value="TWU79099.1"/>
    <property type="molecule type" value="Genomic_DNA"/>
</dbReference>
<organism evidence="3 4">
    <name type="scientific">Metarhizium rileyi (strain RCEF 4871)</name>
    <name type="common">Nomuraea rileyi</name>
    <dbReference type="NCBI Taxonomy" id="1649241"/>
    <lineage>
        <taxon>Eukaryota</taxon>
        <taxon>Fungi</taxon>
        <taxon>Dikarya</taxon>
        <taxon>Ascomycota</taxon>
        <taxon>Pezizomycotina</taxon>
        <taxon>Sordariomycetes</taxon>
        <taxon>Hypocreomycetidae</taxon>
        <taxon>Hypocreales</taxon>
        <taxon>Clavicipitaceae</taxon>
        <taxon>Metarhizium</taxon>
    </lineage>
</organism>
<accession>A0A5C6GQ00</accession>
<comment type="caution">
    <text evidence="3">The sequence shown here is derived from an EMBL/GenBank/DDBJ whole genome shotgun (WGS) entry which is preliminary data.</text>
</comment>
<sequence>MKATARLVVIASLVSLVTAEALPPKEVPVQCAAICGPVVDLSSKCTPLGSTMSELGGMNMMNADEMAHEDADGSDQDAAYVAADGEAGVDLQRRFIVLVSAPTTFPAKYSSLLNGDADGDGEGTASETNPSAASSPSPSPDHHPLPIPAAAPAVLSSPDASPSPTPSTAGAQDTSSSTVAPPAKMTSSAAQGMDGEEQCFCLNKSFDVMQVAALCTSCILQAGDAQTNMRTVLSVCGFAEANYAPANDSIVANIRVEAKRPATGWGHNAGVSSRGRRRCSTAGLYQFVAMAVLSAVWRSAV</sequence>
<evidence type="ECO:0000256" key="2">
    <source>
        <dbReference type="SAM" id="SignalP"/>
    </source>
</evidence>
<feature type="compositionally biased region" description="Polar residues" evidence="1">
    <location>
        <begin position="170"/>
        <end position="189"/>
    </location>
</feature>
<protein>
    <submittedName>
        <fullName evidence="3">Uncharacterized protein</fullName>
    </submittedName>
</protein>
<feature type="region of interest" description="Disordered" evidence="1">
    <location>
        <begin position="112"/>
        <end position="189"/>
    </location>
</feature>
<keyword evidence="2" id="KW-0732">Signal</keyword>
<feature type="chain" id="PRO_5022845159" evidence="2">
    <location>
        <begin position="20"/>
        <end position="301"/>
    </location>
</feature>
<evidence type="ECO:0000256" key="1">
    <source>
        <dbReference type="SAM" id="MobiDB-lite"/>
    </source>
</evidence>
<reference evidence="4" key="1">
    <citation type="submission" date="2018-12" db="EMBL/GenBank/DDBJ databases">
        <title>The complete genome of Metarhizium rileyi, a key fungal pathogen of Lepidoptera.</title>
        <authorList>
            <person name="Binneck E."/>
            <person name="Lastra C.C.L."/>
            <person name="Sosa-Gomez D.R."/>
        </authorList>
    </citation>
    <scope>NUCLEOTIDE SEQUENCE [LARGE SCALE GENOMIC DNA]</scope>
    <source>
        <strain evidence="4">Cep018-CH2</strain>
    </source>
</reference>
<feature type="signal peptide" evidence="2">
    <location>
        <begin position="1"/>
        <end position="19"/>
    </location>
</feature>
<evidence type="ECO:0000313" key="4">
    <source>
        <dbReference type="Proteomes" id="UP000317257"/>
    </source>
</evidence>
<evidence type="ECO:0000313" key="3">
    <source>
        <dbReference type="EMBL" id="TWU79099.1"/>
    </source>
</evidence>
<proteinExistence type="predicted"/>
<dbReference type="AlphaFoldDB" id="A0A5C6GQ00"/>
<feature type="compositionally biased region" description="Low complexity" evidence="1">
    <location>
        <begin position="148"/>
        <end position="169"/>
    </location>
</feature>
<gene>
    <name evidence="3" type="ORF">ED733_008726</name>
</gene>
<dbReference type="Proteomes" id="UP000317257">
    <property type="component" value="Unassembled WGS sequence"/>
</dbReference>
<name>A0A5C6GQ00_METRR</name>